<evidence type="ECO:0000256" key="5">
    <source>
        <dbReference type="ARBA" id="ARBA00022692"/>
    </source>
</evidence>
<keyword evidence="11" id="KW-0479">Metal-binding</keyword>
<feature type="transmembrane region" description="Helical" evidence="12">
    <location>
        <begin position="176"/>
        <end position="196"/>
    </location>
</feature>
<feature type="transmembrane region" description="Helical" evidence="12">
    <location>
        <begin position="84"/>
        <end position="104"/>
    </location>
</feature>
<gene>
    <name evidence="13" type="ORF">JM93_01505</name>
</gene>
<dbReference type="Pfam" id="PF02386">
    <property type="entry name" value="TrkH"/>
    <property type="match status" value="1"/>
</dbReference>
<keyword evidence="3 10" id="KW-1003">Cell membrane</keyword>
<comment type="subcellular location">
    <subcellularLocation>
        <location evidence="10">Cell inner membrane</location>
        <topology evidence="10">Multi-pass membrane protein</topology>
    </subcellularLocation>
    <subcellularLocation>
        <location evidence="1">Cell membrane</location>
        <topology evidence="1">Multi-pass membrane protein</topology>
    </subcellularLocation>
</comment>
<evidence type="ECO:0000313" key="14">
    <source>
        <dbReference type="Proteomes" id="UP000320593"/>
    </source>
</evidence>
<feature type="transmembrane region" description="Helical" evidence="12">
    <location>
        <begin position="280"/>
        <end position="302"/>
    </location>
</feature>
<proteinExistence type="inferred from homology"/>
<keyword evidence="2 10" id="KW-0813">Transport</keyword>
<keyword evidence="4 10" id="KW-0633">Potassium transport</keyword>
<evidence type="ECO:0000313" key="13">
    <source>
        <dbReference type="EMBL" id="TWI90522.1"/>
    </source>
</evidence>
<sequence length="525" mass="56442">MGWRFFATCRCICRSFSPQALENSLKGVTTNADLHRPKPPEADRLISLRPVLNVLGFLYVGLATAMLVPAIVDVAQKNADWQAFVFSALLTGLIGMLLSIAVGGSLEKGLDTRQTFILTTLAWATLPAFGALPFLWLGVGYADAVFEAVSGFTTTGSTVLSGLDGLPPGLLVWRSLMQWMGGVGIIVMAIVLLPFLRIGGMQLFQSENSDRSEKIVSRSVELIRLIGLSYLFMTFLCMLGYLATGIDLFDAVNHALTTVSTGGYSTHDASFSYFTNPASGWVAVVFMIAGAMPFVLLIQALRGQPLLLWRDPQVRALIGFLALVSLTLTVYLGVTMHFPFDEALLRATFNVVSIVTGTGYALGDYTQWGAPVIGIALLLKFVGGCTGSTTGGIKVFRFLVFFGTVRAHLRRMVRPNRVMSEEYGGTRLTPELSFSVLAFLVVYLGSVGIITLALSFFDLDLVTAVSAAATSVGNVGPGLGPIIGPAGNFAALPEGAKWLLSFAMLLGRLELFTVLVLLDPDFWSK</sequence>
<feature type="transmembrane region" description="Helical" evidence="12">
    <location>
        <begin position="370"/>
        <end position="389"/>
    </location>
</feature>
<feature type="transmembrane region" description="Helical" evidence="12">
    <location>
        <begin position="116"/>
        <end position="136"/>
    </location>
</feature>
<keyword evidence="8 10" id="KW-0406">Ion transport</keyword>
<feature type="transmembrane region" description="Helical" evidence="12">
    <location>
        <begin position="344"/>
        <end position="363"/>
    </location>
</feature>
<evidence type="ECO:0000256" key="4">
    <source>
        <dbReference type="ARBA" id="ARBA00022538"/>
    </source>
</evidence>
<feature type="binding site" evidence="11">
    <location>
        <position position="475"/>
    </location>
    <ligand>
        <name>K(+)</name>
        <dbReference type="ChEBI" id="CHEBI:29103"/>
    </ligand>
</feature>
<accession>A0A562TA73</accession>
<dbReference type="GO" id="GO:0046872">
    <property type="term" value="F:metal ion binding"/>
    <property type="evidence" value="ECO:0007669"/>
    <property type="project" value="UniProtKB-KW"/>
</dbReference>
<feature type="binding site" evidence="11">
    <location>
        <position position="262"/>
    </location>
    <ligand>
        <name>K(+)</name>
        <dbReference type="ChEBI" id="CHEBI:29103"/>
    </ligand>
</feature>
<feature type="transmembrane region" description="Helical" evidence="12">
    <location>
        <begin position="222"/>
        <end position="243"/>
    </location>
</feature>
<evidence type="ECO:0000256" key="2">
    <source>
        <dbReference type="ARBA" id="ARBA00022448"/>
    </source>
</evidence>
<dbReference type="AlphaFoldDB" id="A0A562TA73"/>
<evidence type="ECO:0000256" key="7">
    <source>
        <dbReference type="ARBA" id="ARBA00022989"/>
    </source>
</evidence>
<feature type="transmembrane region" description="Helical" evidence="12">
    <location>
        <begin position="434"/>
        <end position="457"/>
    </location>
</feature>
<evidence type="ECO:0000256" key="9">
    <source>
        <dbReference type="ARBA" id="ARBA00023136"/>
    </source>
</evidence>
<dbReference type="Proteomes" id="UP000320593">
    <property type="component" value="Unassembled WGS sequence"/>
</dbReference>
<reference evidence="13 14" key="1">
    <citation type="submission" date="2019-07" db="EMBL/GenBank/DDBJ databases">
        <title>Genomic Encyclopedia of Archaeal and Bacterial Type Strains, Phase II (KMG-II): from individual species to whole genera.</title>
        <authorList>
            <person name="Goeker M."/>
        </authorList>
    </citation>
    <scope>NUCLEOTIDE SEQUENCE [LARGE SCALE GENOMIC DNA]</scope>
    <source>
        <strain evidence="13 14">ATCC BAA-252</strain>
    </source>
</reference>
<name>A0A562TA73_9HYPH</name>
<evidence type="ECO:0000256" key="11">
    <source>
        <dbReference type="PIRSR" id="PIRSR006247-1"/>
    </source>
</evidence>
<dbReference type="InterPro" id="IPR004772">
    <property type="entry name" value="TrkH"/>
</dbReference>
<evidence type="ECO:0000256" key="1">
    <source>
        <dbReference type="ARBA" id="ARBA00004651"/>
    </source>
</evidence>
<comment type="caution">
    <text evidence="13">The sequence shown here is derived from an EMBL/GenBank/DDBJ whole genome shotgun (WGS) entry which is preliminary data.</text>
</comment>
<dbReference type="InterPro" id="IPR003445">
    <property type="entry name" value="Cat_transpt"/>
</dbReference>
<feature type="binding site" evidence="11">
    <location>
        <position position="474"/>
    </location>
    <ligand>
        <name>K(+)</name>
        <dbReference type="ChEBI" id="CHEBI:29103"/>
    </ligand>
</feature>
<keyword evidence="6 10" id="KW-0630">Potassium</keyword>
<keyword evidence="14" id="KW-1185">Reference proteome</keyword>
<dbReference type="PANTHER" id="PTHR32024:SF3">
    <property type="entry name" value="TRK SYSTEM POTASSIUM UPTAKE PROTEIN"/>
    <property type="match status" value="1"/>
</dbReference>
<evidence type="ECO:0000256" key="6">
    <source>
        <dbReference type="ARBA" id="ARBA00022958"/>
    </source>
</evidence>
<evidence type="ECO:0000256" key="3">
    <source>
        <dbReference type="ARBA" id="ARBA00022475"/>
    </source>
</evidence>
<dbReference type="PANTHER" id="PTHR32024">
    <property type="entry name" value="TRK SYSTEM POTASSIUM UPTAKE PROTEIN TRKG-RELATED"/>
    <property type="match status" value="1"/>
</dbReference>
<protein>
    <recommendedName>
        <fullName evidence="10">Trk system potassium uptake protein</fullName>
    </recommendedName>
</protein>
<dbReference type="EMBL" id="VLLF01000002">
    <property type="protein sequence ID" value="TWI90522.1"/>
    <property type="molecule type" value="Genomic_DNA"/>
</dbReference>
<feature type="transmembrane region" description="Helical" evidence="12">
    <location>
        <begin position="51"/>
        <end position="72"/>
    </location>
</feature>
<organism evidence="13 14">
    <name type="scientific">Roseibium hamelinense</name>
    <dbReference type="NCBI Taxonomy" id="150831"/>
    <lineage>
        <taxon>Bacteria</taxon>
        <taxon>Pseudomonadati</taxon>
        <taxon>Pseudomonadota</taxon>
        <taxon>Alphaproteobacteria</taxon>
        <taxon>Hyphomicrobiales</taxon>
        <taxon>Stappiaceae</taxon>
        <taxon>Roseibium</taxon>
    </lineage>
</organism>
<evidence type="ECO:0000256" key="12">
    <source>
        <dbReference type="SAM" id="Phobius"/>
    </source>
</evidence>
<comment type="similarity">
    <text evidence="10">Belongs to the TrkH potassium transport family.</text>
</comment>
<comment type="function">
    <text evidence="10">Low-affinity potassium transport system. Interacts with Trk system potassium uptake protein TrkA.</text>
</comment>
<feature type="binding site" evidence="11">
    <location>
        <position position="154"/>
    </location>
    <ligand>
        <name>K(+)</name>
        <dbReference type="ChEBI" id="CHEBI:29103"/>
    </ligand>
</feature>
<feature type="transmembrane region" description="Helical" evidence="12">
    <location>
        <begin position="498"/>
        <end position="518"/>
    </location>
</feature>
<feature type="binding site" evidence="11">
    <location>
        <position position="358"/>
    </location>
    <ligand>
        <name>K(+)</name>
        <dbReference type="ChEBI" id="CHEBI:29103"/>
    </ligand>
</feature>
<evidence type="ECO:0000256" key="10">
    <source>
        <dbReference type="PIRNR" id="PIRNR006247"/>
    </source>
</evidence>
<dbReference type="GO" id="GO:0005886">
    <property type="term" value="C:plasma membrane"/>
    <property type="evidence" value="ECO:0007669"/>
    <property type="project" value="UniProtKB-SubCell"/>
</dbReference>
<keyword evidence="5 12" id="KW-0812">Transmembrane</keyword>
<feature type="transmembrane region" description="Helical" evidence="12">
    <location>
        <begin position="314"/>
        <end position="338"/>
    </location>
</feature>
<dbReference type="GO" id="GO:0015379">
    <property type="term" value="F:potassium:chloride symporter activity"/>
    <property type="evidence" value="ECO:0007669"/>
    <property type="project" value="InterPro"/>
</dbReference>
<keyword evidence="10" id="KW-0997">Cell inner membrane</keyword>
<dbReference type="PIRSF" id="PIRSF006247">
    <property type="entry name" value="TrkH"/>
    <property type="match status" value="1"/>
</dbReference>
<feature type="binding site" evidence="11">
    <location>
        <position position="155"/>
    </location>
    <ligand>
        <name>K(+)</name>
        <dbReference type="ChEBI" id="CHEBI:29103"/>
    </ligand>
</feature>
<evidence type="ECO:0000256" key="8">
    <source>
        <dbReference type="ARBA" id="ARBA00023065"/>
    </source>
</evidence>
<keyword evidence="9 10" id="KW-0472">Membrane</keyword>
<keyword evidence="7 12" id="KW-1133">Transmembrane helix</keyword>